<proteinExistence type="predicted"/>
<feature type="domain" description="Mur ligase central" evidence="6">
    <location>
        <begin position="173"/>
        <end position="362"/>
    </location>
</feature>
<gene>
    <name evidence="7" type="ORF">SAMN02745199_1226</name>
</gene>
<evidence type="ECO:0000256" key="3">
    <source>
        <dbReference type="ARBA" id="ARBA00022840"/>
    </source>
</evidence>
<dbReference type="EMBL" id="FQXN01000004">
    <property type="protein sequence ID" value="SHH47101.1"/>
    <property type="molecule type" value="Genomic_DNA"/>
</dbReference>
<keyword evidence="1 7" id="KW-0436">Ligase</keyword>
<evidence type="ECO:0000259" key="6">
    <source>
        <dbReference type="Pfam" id="PF08245"/>
    </source>
</evidence>
<keyword evidence="4" id="KW-1133">Transmembrane helix</keyword>
<evidence type="ECO:0000259" key="5">
    <source>
        <dbReference type="Pfam" id="PF02875"/>
    </source>
</evidence>
<evidence type="ECO:0000313" key="8">
    <source>
        <dbReference type="Proteomes" id="UP000242592"/>
    </source>
</evidence>
<dbReference type="Pfam" id="PF08245">
    <property type="entry name" value="Mur_ligase_M"/>
    <property type="match status" value="1"/>
</dbReference>
<reference evidence="8" key="1">
    <citation type="submission" date="2016-11" db="EMBL/GenBank/DDBJ databases">
        <authorList>
            <person name="Varghese N."/>
            <person name="Submissions S."/>
        </authorList>
    </citation>
    <scope>NUCLEOTIDE SEQUENCE [LARGE SCALE GENOMIC DNA]</scope>
    <source>
        <strain evidence="8">DSM 15807</strain>
    </source>
</reference>
<dbReference type="GO" id="GO:0016881">
    <property type="term" value="F:acid-amino acid ligase activity"/>
    <property type="evidence" value="ECO:0007669"/>
    <property type="project" value="InterPro"/>
</dbReference>
<evidence type="ECO:0000256" key="1">
    <source>
        <dbReference type="ARBA" id="ARBA00022598"/>
    </source>
</evidence>
<dbReference type="Gene3D" id="3.40.1190.10">
    <property type="entry name" value="Mur-like, catalytic domain"/>
    <property type="match status" value="1"/>
</dbReference>
<feature type="transmembrane region" description="Helical" evidence="4">
    <location>
        <begin position="126"/>
        <end position="147"/>
    </location>
</feature>
<evidence type="ECO:0000256" key="4">
    <source>
        <dbReference type="SAM" id="Phobius"/>
    </source>
</evidence>
<dbReference type="InterPro" id="IPR013221">
    <property type="entry name" value="Mur_ligase_cen"/>
</dbReference>
<dbReference type="InterPro" id="IPR036565">
    <property type="entry name" value="Mur-like_cat_sf"/>
</dbReference>
<feature type="domain" description="Mur ligase C-terminal" evidence="5">
    <location>
        <begin position="385"/>
        <end position="506"/>
    </location>
</feature>
<feature type="transmembrane region" description="Helical" evidence="4">
    <location>
        <begin position="99"/>
        <end position="120"/>
    </location>
</feature>
<keyword evidence="8" id="KW-1185">Reference proteome</keyword>
<dbReference type="AlphaFoldDB" id="A0A1M5T8Q3"/>
<dbReference type="RefSeq" id="WP_073073232.1">
    <property type="nucleotide sequence ID" value="NZ_FQXN01000004.1"/>
</dbReference>
<protein>
    <submittedName>
        <fullName evidence="7">UDP-N-acetylmuramoyl-tripeptide--D-alanyl-D-alanine ligase</fullName>
    </submittedName>
</protein>
<feature type="transmembrane region" description="Helical" evidence="4">
    <location>
        <begin position="51"/>
        <end position="78"/>
    </location>
</feature>
<sequence length="515" mass="60672">MTRIIFLSIVAASFLIRSFYSLHMLQLEEYSEKKFIRWIFSHLDRYFSNFVFLISIILYFFNPLYAIPFGLFSLYLDIRKFVLRKKKKPLVFTKRLRRLLTVSFTIFLIFFVEVIIYNTILLDICTFSLVLFNSIYFWLINGLMIPIERLINNYYFKDAVRKYRRLKPLTIAVTGSYGKTSTKYFIHHIVSEYYKTLMTPESYNTTMGITKTIREKLDKSHEIFVVELAENDSYGYNKLLKLVQPEISVLTSIGVQHFEEFDSMEKIFETFKEYLENEKSGKMLIVNLDDENVKKVISKISNKKIITCGIENNEADYVVKDLKQEKNGSKFRLLTPNDVSFEIETNVFGIENIRNLLLAIVTAFEIKVPVEEVLERVKDIQRPKHRLEIIRDDTITVIDDTFNSNPKGFKMALEYLKLYNGRRKIVVTPGFVELGEIEDEEHYKLGKSLSKYADYVFLVGKDRTKEIKKGLLDSNFPEERIFVVDTLEEVTEIFKKFLKQGDVVLFENDLPDNYM</sequence>
<dbReference type="InterPro" id="IPR051046">
    <property type="entry name" value="MurCDEF_CellWall_CoF430Synth"/>
</dbReference>
<dbReference type="SUPFAM" id="SSF53623">
    <property type="entry name" value="MurD-like peptide ligases, catalytic domain"/>
    <property type="match status" value="1"/>
</dbReference>
<keyword evidence="2" id="KW-0547">Nucleotide-binding</keyword>
<evidence type="ECO:0000313" key="7">
    <source>
        <dbReference type="EMBL" id="SHH47101.1"/>
    </source>
</evidence>
<dbReference type="PANTHER" id="PTHR43024:SF1">
    <property type="entry name" value="UDP-N-ACETYLMURAMOYL-TRIPEPTIDE--D-ALANYL-D-ALANINE LIGASE"/>
    <property type="match status" value="1"/>
</dbReference>
<keyword evidence="4" id="KW-0472">Membrane</keyword>
<name>A0A1M5T8Q3_9BACT</name>
<dbReference type="InterPro" id="IPR004101">
    <property type="entry name" value="Mur_ligase_C"/>
</dbReference>
<dbReference type="Pfam" id="PF02875">
    <property type="entry name" value="Mur_ligase_C"/>
    <property type="match status" value="1"/>
</dbReference>
<dbReference type="Gene3D" id="3.90.190.20">
    <property type="entry name" value="Mur ligase, C-terminal domain"/>
    <property type="match status" value="1"/>
</dbReference>
<dbReference type="STRING" id="1123380.SAMN02745199_1226"/>
<dbReference type="GO" id="GO:0005524">
    <property type="term" value="F:ATP binding"/>
    <property type="evidence" value="ECO:0007669"/>
    <property type="project" value="UniProtKB-KW"/>
</dbReference>
<keyword evidence="3" id="KW-0067">ATP-binding</keyword>
<dbReference type="SUPFAM" id="SSF53244">
    <property type="entry name" value="MurD-like peptide ligases, peptide-binding domain"/>
    <property type="match status" value="1"/>
</dbReference>
<dbReference type="PANTHER" id="PTHR43024">
    <property type="entry name" value="UDP-N-ACETYLMURAMOYL-TRIPEPTIDE--D-ALANYL-D-ALANINE LIGASE"/>
    <property type="match status" value="1"/>
</dbReference>
<dbReference type="InterPro" id="IPR036615">
    <property type="entry name" value="Mur_ligase_C_dom_sf"/>
</dbReference>
<keyword evidence="4" id="KW-0812">Transmembrane</keyword>
<accession>A0A1M5T8Q3</accession>
<evidence type="ECO:0000256" key="2">
    <source>
        <dbReference type="ARBA" id="ARBA00022741"/>
    </source>
</evidence>
<dbReference type="OrthoDB" id="9801978at2"/>
<dbReference type="Proteomes" id="UP000242592">
    <property type="component" value="Unassembled WGS sequence"/>
</dbReference>
<organism evidence="7 8">
    <name type="scientific">Thermosipho atlanticus DSM 15807</name>
    <dbReference type="NCBI Taxonomy" id="1123380"/>
    <lineage>
        <taxon>Bacteria</taxon>
        <taxon>Thermotogati</taxon>
        <taxon>Thermotogota</taxon>
        <taxon>Thermotogae</taxon>
        <taxon>Thermotogales</taxon>
        <taxon>Fervidobacteriaceae</taxon>
        <taxon>Thermosipho</taxon>
    </lineage>
</organism>